<name>A0AAU9E5T6_9FIRM</name>
<dbReference type="Gene3D" id="3.30.450.20">
    <property type="entry name" value="PAS domain"/>
    <property type="match status" value="2"/>
</dbReference>
<keyword evidence="3" id="KW-0805">Transcription regulation</keyword>
<dbReference type="Pfam" id="PF02954">
    <property type="entry name" value="HTH_8"/>
    <property type="match status" value="1"/>
</dbReference>
<dbReference type="SUPFAM" id="SSF52540">
    <property type="entry name" value="P-loop containing nucleoside triphosphate hydrolases"/>
    <property type="match status" value="1"/>
</dbReference>
<evidence type="ECO:0000259" key="6">
    <source>
        <dbReference type="PROSITE" id="PS50112"/>
    </source>
</evidence>
<dbReference type="InterPro" id="IPR025662">
    <property type="entry name" value="Sigma_54_int_dom_ATP-bd_1"/>
</dbReference>
<dbReference type="SMART" id="SM00091">
    <property type="entry name" value="PAS"/>
    <property type="match status" value="2"/>
</dbReference>
<reference evidence="8 9" key="1">
    <citation type="submission" date="2023-08" db="EMBL/GenBank/DDBJ databases">
        <title>Helicovermis profunda gen. nov., sp. nov., a novel mesophilic, fermentative bacterium within the Bacillota from a deep-sea hydrothermal vent chimney.</title>
        <authorList>
            <person name="Miyazaki U."/>
            <person name="Mizutani D."/>
            <person name="Hashimoto Y."/>
            <person name="Tame A."/>
            <person name="Sawayama S."/>
            <person name="Miyazaki J."/>
            <person name="Takai K."/>
            <person name="Nakagawa S."/>
        </authorList>
    </citation>
    <scope>NUCLEOTIDE SEQUENCE [LARGE SCALE GENOMIC DNA]</scope>
    <source>
        <strain evidence="8 9">S502</strain>
    </source>
</reference>
<dbReference type="EMBL" id="AP028654">
    <property type="protein sequence ID" value="BEP30071.1"/>
    <property type="molecule type" value="Genomic_DNA"/>
</dbReference>
<dbReference type="CDD" id="cd00130">
    <property type="entry name" value="PAS"/>
    <property type="match status" value="1"/>
</dbReference>
<feature type="domain" description="Sigma-54 factor interaction" evidence="5">
    <location>
        <begin position="253"/>
        <end position="483"/>
    </location>
</feature>
<dbReference type="PROSITE" id="PS50112">
    <property type="entry name" value="PAS"/>
    <property type="match status" value="2"/>
</dbReference>
<dbReference type="PROSITE" id="PS00676">
    <property type="entry name" value="SIGMA54_INTERACT_2"/>
    <property type="match status" value="1"/>
</dbReference>
<evidence type="ECO:0000313" key="9">
    <source>
        <dbReference type="Proteomes" id="UP001321786"/>
    </source>
</evidence>
<dbReference type="PROSITE" id="PS50045">
    <property type="entry name" value="SIGMA54_INTERACT_4"/>
    <property type="match status" value="1"/>
</dbReference>
<keyword evidence="2" id="KW-0067">ATP-binding</keyword>
<protein>
    <submittedName>
        <fullName evidence="8">Sigma-54-dependent Fis family transcriptional regulator</fullName>
    </submittedName>
</protein>
<evidence type="ECO:0000256" key="3">
    <source>
        <dbReference type="ARBA" id="ARBA00023015"/>
    </source>
</evidence>
<dbReference type="InterPro" id="IPR025943">
    <property type="entry name" value="Sigma_54_int_dom_ATP-bd_2"/>
</dbReference>
<dbReference type="InterPro" id="IPR009057">
    <property type="entry name" value="Homeodomain-like_sf"/>
</dbReference>
<feature type="domain" description="PAC" evidence="7">
    <location>
        <begin position="62"/>
        <end position="115"/>
    </location>
</feature>
<dbReference type="Gene3D" id="1.10.8.60">
    <property type="match status" value="1"/>
</dbReference>
<dbReference type="FunFam" id="3.40.50.300:FF:000006">
    <property type="entry name" value="DNA-binding transcriptional regulator NtrC"/>
    <property type="match status" value="1"/>
</dbReference>
<dbReference type="InterPro" id="IPR058031">
    <property type="entry name" value="AAA_lid_NorR"/>
</dbReference>
<dbReference type="Pfam" id="PF00989">
    <property type="entry name" value="PAS"/>
    <property type="match status" value="2"/>
</dbReference>
<keyword evidence="1" id="KW-0547">Nucleotide-binding</keyword>
<dbReference type="GO" id="GO:0005524">
    <property type="term" value="F:ATP binding"/>
    <property type="evidence" value="ECO:0007669"/>
    <property type="project" value="UniProtKB-KW"/>
</dbReference>
<sequence>MNREIELILNSTHDAMIAVDKMGIVTLFNNAAAKLTEIDSIDAIGKNIKMVIESTRLPIILKTGESELNRKQPLKSNTIITNRMPVKDENGEIIGAIAVFREITEIQKLAEEITNLKEIQSTLEAIFNATQDAINVVDENGINVLINPAYTRLTGYTSKDVIGKDCATDLADGESVHLKVLKTKKAVNGVKLRVGPNKKEVVVEAAPILVNNKLIGSVAVIRDLTETNRLLGELDQAKQIIRHLEAKYTFEDIKGNHPAIVNAIEKAKLAALTPATIILRGESGTGKELFAHAIHNASNRKYSQFIRVNCASLSESILESELFGYEEGAFTGAIKGGKIGLFERANGGTIFLDEIAEVSMRMQSKLLRVLQEKELIRVGGNIAIPINVRVISATNVDLENAIKQNKFRMDLYYRLNVFPITIPPLRDHKEDIEEIVYHLINKFNQEFGRNVNAISDKALKSILDNEWRGNVRELENFIGRAIINMKTNNRIIDIEHMPKVMQNETMKTDIVEENFEVLIDKINGEKLSDVVDYAEKKYIRHILNDCSNNRELAARKLNISLRSLYYKIKKYDIK</sequence>
<dbReference type="AlphaFoldDB" id="A0AAU9E5T6"/>
<dbReference type="SMART" id="SM00382">
    <property type="entry name" value="AAA"/>
    <property type="match status" value="1"/>
</dbReference>
<dbReference type="InterPro" id="IPR002197">
    <property type="entry name" value="HTH_Fis"/>
</dbReference>
<dbReference type="PRINTS" id="PR01590">
    <property type="entry name" value="HTHFIS"/>
</dbReference>
<dbReference type="InterPro" id="IPR027417">
    <property type="entry name" value="P-loop_NTPase"/>
</dbReference>
<keyword evidence="4" id="KW-0804">Transcription</keyword>
<dbReference type="InterPro" id="IPR000014">
    <property type="entry name" value="PAS"/>
</dbReference>
<dbReference type="PANTHER" id="PTHR32071">
    <property type="entry name" value="TRANSCRIPTIONAL REGULATORY PROTEIN"/>
    <property type="match status" value="1"/>
</dbReference>
<evidence type="ECO:0000256" key="1">
    <source>
        <dbReference type="ARBA" id="ARBA00022741"/>
    </source>
</evidence>
<dbReference type="InterPro" id="IPR003593">
    <property type="entry name" value="AAA+_ATPase"/>
</dbReference>
<dbReference type="Pfam" id="PF25601">
    <property type="entry name" value="AAA_lid_14"/>
    <property type="match status" value="1"/>
</dbReference>
<dbReference type="InterPro" id="IPR013767">
    <property type="entry name" value="PAS_fold"/>
</dbReference>
<dbReference type="GO" id="GO:0006355">
    <property type="term" value="P:regulation of DNA-templated transcription"/>
    <property type="evidence" value="ECO:0007669"/>
    <property type="project" value="InterPro"/>
</dbReference>
<evidence type="ECO:0000259" key="7">
    <source>
        <dbReference type="PROSITE" id="PS50113"/>
    </source>
</evidence>
<dbReference type="Gene3D" id="3.40.50.300">
    <property type="entry name" value="P-loop containing nucleotide triphosphate hydrolases"/>
    <property type="match status" value="1"/>
</dbReference>
<dbReference type="RefSeq" id="WP_338535672.1">
    <property type="nucleotide sequence ID" value="NZ_AP028654.1"/>
</dbReference>
<dbReference type="Gene3D" id="1.10.10.60">
    <property type="entry name" value="Homeodomain-like"/>
    <property type="match status" value="1"/>
</dbReference>
<evidence type="ECO:0000313" key="8">
    <source>
        <dbReference type="EMBL" id="BEP30071.1"/>
    </source>
</evidence>
<dbReference type="PROSITE" id="PS50113">
    <property type="entry name" value="PAC"/>
    <property type="match status" value="1"/>
</dbReference>
<organism evidence="8 9">
    <name type="scientific">Helicovermis profundi</name>
    <dbReference type="NCBI Taxonomy" id="3065157"/>
    <lineage>
        <taxon>Bacteria</taxon>
        <taxon>Bacillati</taxon>
        <taxon>Bacillota</taxon>
        <taxon>Clostridia</taxon>
        <taxon>Helicovermis</taxon>
    </lineage>
</organism>
<dbReference type="PANTHER" id="PTHR32071:SF121">
    <property type="entry name" value="SIGMA L-DEPENDENT TRANSCRIPTIONAL REGULATOR YQIR-RELATED"/>
    <property type="match status" value="1"/>
</dbReference>
<feature type="domain" description="PAS" evidence="6">
    <location>
        <begin position="119"/>
        <end position="175"/>
    </location>
</feature>
<feature type="domain" description="PAS" evidence="6">
    <location>
        <begin position="1"/>
        <end position="53"/>
    </location>
</feature>
<accession>A0AAU9E5T6</accession>
<dbReference type="SUPFAM" id="SSF46689">
    <property type="entry name" value="Homeodomain-like"/>
    <property type="match status" value="1"/>
</dbReference>
<dbReference type="CDD" id="cd00009">
    <property type="entry name" value="AAA"/>
    <property type="match status" value="1"/>
</dbReference>
<dbReference type="InterPro" id="IPR000700">
    <property type="entry name" value="PAS-assoc_C"/>
</dbReference>
<dbReference type="KEGG" id="hprf:HLPR_24020"/>
<dbReference type="InterPro" id="IPR035965">
    <property type="entry name" value="PAS-like_dom_sf"/>
</dbReference>
<proteinExistence type="predicted"/>
<dbReference type="NCBIfam" id="TIGR00229">
    <property type="entry name" value="sensory_box"/>
    <property type="match status" value="2"/>
</dbReference>
<keyword evidence="9" id="KW-1185">Reference proteome</keyword>
<dbReference type="PROSITE" id="PS00675">
    <property type="entry name" value="SIGMA54_INTERACT_1"/>
    <property type="match status" value="1"/>
</dbReference>
<dbReference type="Pfam" id="PF00158">
    <property type="entry name" value="Sigma54_activat"/>
    <property type="match status" value="1"/>
</dbReference>
<dbReference type="InterPro" id="IPR002078">
    <property type="entry name" value="Sigma_54_int"/>
</dbReference>
<dbReference type="SUPFAM" id="SSF55785">
    <property type="entry name" value="PYP-like sensor domain (PAS domain)"/>
    <property type="match status" value="2"/>
</dbReference>
<evidence type="ECO:0000256" key="4">
    <source>
        <dbReference type="ARBA" id="ARBA00023163"/>
    </source>
</evidence>
<gene>
    <name evidence="8" type="ORF">HLPR_24020</name>
</gene>
<evidence type="ECO:0000259" key="5">
    <source>
        <dbReference type="PROSITE" id="PS50045"/>
    </source>
</evidence>
<dbReference type="GO" id="GO:0043565">
    <property type="term" value="F:sequence-specific DNA binding"/>
    <property type="evidence" value="ECO:0007669"/>
    <property type="project" value="InterPro"/>
</dbReference>
<dbReference type="Proteomes" id="UP001321786">
    <property type="component" value="Chromosome"/>
</dbReference>
<evidence type="ECO:0000256" key="2">
    <source>
        <dbReference type="ARBA" id="ARBA00022840"/>
    </source>
</evidence>